<evidence type="ECO:0000256" key="3">
    <source>
        <dbReference type="ARBA" id="ARBA00022801"/>
    </source>
</evidence>
<dbReference type="GO" id="GO:0006508">
    <property type="term" value="P:proteolysis"/>
    <property type="evidence" value="ECO:0007669"/>
    <property type="project" value="UniProtKB-KW"/>
</dbReference>
<dbReference type="PANTHER" id="PTHR34978">
    <property type="entry name" value="POSSIBLE SENSOR-TRANSDUCER PROTEIN BLAR"/>
    <property type="match status" value="1"/>
</dbReference>
<dbReference type="EMBL" id="VWPH01000004">
    <property type="protein sequence ID" value="KAA5835039.1"/>
    <property type="molecule type" value="Genomic_DNA"/>
</dbReference>
<evidence type="ECO:0000313" key="9">
    <source>
        <dbReference type="EMBL" id="KAA5835039.1"/>
    </source>
</evidence>
<evidence type="ECO:0000259" key="8">
    <source>
        <dbReference type="Pfam" id="PF01435"/>
    </source>
</evidence>
<evidence type="ECO:0000256" key="2">
    <source>
        <dbReference type="ARBA" id="ARBA00022723"/>
    </source>
</evidence>
<feature type="domain" description="Peptidase M48" evidence="8">
    <location>
        <begin position="121"/>
        <end position="201"/>
    </location>
</feature>
<evidence type="ECO:0000256" key="5">
    <source>
        <dbReference type="ARBA" id="ARBA00023049"/>
    </source>
</evidence>
<keyword evidence="2" id="KW-0479">Metal-binding</keyword>
<comment type="caution">
    <text evidence="9">The sequence shown here is derived from an EMBL/GenBank/DDBJ whole genome shotgun (WGS) entry which is preliminary data.</text>
</comment>
<protein>
    <submittedName>
        <fullName evidence="9">M56 family metallopeptidase</fullName>
    </submittedName>
</protein>
<organism evidence="9 10">
    <name type="scientific">Saccharopolyspora hirsuta</name>
    <dbReference type="NCBI Taxonomy" id="1837"/>
    <lineage>
        <taxon>Bacteria</taxon>
        <taxon>Bacillati</taxon>
        <taxon>Actinomycetota</taxon>
        <taxon>Actinomycetes</taxon>
        <taxon>Pseudonocardiales</taxon>
        <taxon>Pseudonocardiaceae</taxon>
        <taxon>Saccharopolyspora</taxon>
    </lineage>
</organism>
<dbReference type="InterPro" id="IPR052173">
    <property type="entry name" value="Beta-lactam_resp_regulator"/>
</dbReference>
<keyword evidence="4 6" id="KW-0862">Zinc</keyword>
<dbReference type="OrthoDB" id="9785340at2"/>
<dbReference type="Gene3D" id="3.30.2010.10">
    <property type="entry name" value="Metalloproteases ('zincins'), catalytic domain"/>
    <property type="match status" value="1"/>
</dbReference>
<dbReference type="InterPro" id="IPR001915">
    <property type="entry name" value="Peptidase_M48"/>
</dbReference>
<keyword evidence="1 6" id="KW-0645">Protease</keyword>
<proteinExistence type="inferred from homology"/>
<dbReference type="GO" id="GO:0046872">
    <property type="term" value="F:metal ion binding"/>
    <property type="evidence" value="ECO:0007669"/>
    <property type="project" value="UniProtKB-KW"/>
</dbReference>
<dbReference type="CDD" id="cd07326">
    <property type="entry name" value="M56_BlaR1_MecR1_like"/>
    <property type="match status" value="1"/>
</dbReference>
<evidence type="ECO:0000256" key="1">
    <source>
        <dbReference type="ARBA" id="ARBA00022670"/>
    </source>
</evidence>
<evidence type="ECO:0000256" key="7">
    <source>
        <dbReference type="SAM" id="Phobius"/>
    </source>
</evidence>
<name>A0A5M7BZ35_SACHI</name>
<dbReference type="AlphaFoldDB" id="A0A5M7BZ35"/>
<feature type="transmembrane region" description="Helical" evidence="7">
    <location>
        <begin position="35"/>
        <end position="59"/>
    </location>
</feature>
<dbReference type="Proteomes" id="UP000323946">
    <property type="component" value="Unassembled WGS sequence"/>
</dbReference>
<feature type="transmembrane region" description="Helical" evidence="7">
    <location>
        <begin position="293"/>
        <end position="312"/>
    </location>
</feature>
<comment type="cofactor">
    <cofactor evidence="6">
        <name>Zn(2+)</name>
        <dbReference type="ChEBI" id="CHEBI:29105"/>
    </cofactor>
    <text evidence="6">Binds 1 zinc ion per subunit.</text>
</comment>
<keyword evidence="3 6" id="KW-0378">Hydrolase</keyword>
<accession>A0A5M7BZ35</accession>
<dbReference type="RefSeq" id="WP_150066235.1">
    <property type="nucleotide sequence ID" value="NZ_JBEPDJ010000002.1"/>
</dbReference>
<keyword evidence="10" id="KW-1185">Reference proteome</keyword>
<sequence length="335" mass="35343">MTPLLVALFAYVAALAVLGPRLIRAWQRWQSAAPRLGLVLWTALATSWVLAVISAGLAAMAQLSGGYGLAGLLHACLRALLTILGVRSFADAPAAIALLGSAVVIVRLVAVAARHVRRTRRHRELHRQALRWSSPAVVRDGVRVAVVEAEQLAAYCVPGRSSTVVLTTGALQRLVPAERDAVMAHEIAHLRGKHHLVLGWVAILARAFPFVPLLKAASQEVARLVEWAADDRAGRRHGNRAVARALAVMATSGRKSAAPVPKMALAAASSGVPERVKRLLQPRAAVRAARWRIVAALSLPALALVAAAAVLVPCATADPTPICSGRPSIAESAHL</sequence>
<keyword evidence="7" id="KW-1133">Transmembrane helix</keyword>
<comment type="similarity">
    <text evidence="6">Belongs to the peptidase M48 family.</text>
</comment>
<feature type="transmembrane region" description="Helical" evidence="7">
    <location>
        <begin position="92"/>
        <end position="113"/>
    </location>
</feature>
<keyword evidence="5 6" id="KW-0482">Metalloprotease</keyword>
<dbReference type="PANTHER" id="PTHR34978:SF3">
    <property type="entry name" value="SLR0241 PROTEIN"/>
    <property type="match status" value="1"/>
</dbReference>
<dbReference type="GO" id="GO:0004222">
    <property type="term" value="F:metalloendopeptidase activity"/>
    <property type="evidence" value="ECO:0007669"/>
    <property type="project" value="InterPro"/>
</dbReference>
<reference evidence="9 10" key="1">
    <citation type="submission" date="2019-09" db="EMBL/GenBank/DDBJ databases">
        <title>Draft genome sequence of the thermophilic Saccharopolyspora hirsuta VKM Ac-666T.</title>
        <authorList>
            <person name="Lobastova T.G."/>
            <person name="Fokina V."/>
            <person name="Bragin E.Y."/>
            <person name="Shtratnikova V.Y."/>
            <person name="Starodumova I.P."/>
            <person name="Tarlachkov S.V."/>
            <person name="Donova M.V."/>
        </authorList>
    </citation>
    <scope>NUCLEOTIDE SEQUENCE [LARGE SCALE GENOMIC DNA]</scope>
    <source>
        <strain evidence="9 10">VKM Ac-666</strain>
    </source>
</reference>
<keyword evidence="7" id="KW-0812">Transmembrane</keyword>
<evidence type="ECO:0000256" key="4">
    <source>
        <dbReference type="ARBA" id="ARBA00022833"/>
    </source>
</evidence>
<evidence type="ECO:0000313" key="10">
    <source>
        <dbReference type="Proteomes" id="UP000323946"/>
    </source>
</evidence>
<evidence type="ECO:0000256" key="6">
    <source>
        <dbReference type="RuleBase" id="RU003983"/>
    </source>
</evidence>
<dbReference type="Pfam" id="PF01435">
    <property type="entry name" value="Peptidase_M48"/>
    <property type="match status" value="1"/>
</dbReference>
<gene>
    <name evidence="9" type="ORF">F1721_09565</name>
</gene>
<keyword evidence="7" id="KW-0472">Membrane</keyword>